<accession>A0ABY5QWL4</accession>
<organism evidence="2 3">
    <name type="scientific">Mesorhizobium onobrychidis</name>
    <dbReference type="NCBI Taxonomy" id="2775404"/>
    <lineage>
        <taxon>Bacteria</taxon>
        <taxon>Pseudomonadati</taxon>
        <taxon>Pseudomonadota</taxon>
        <taxon>Alphaproteobacteria</taxon>
        <taxon>Hyphomicrobiales</taxon>
        <taxon>Phyllobacteriaceae</taxon>
        <taxon>Mesorhizobium</taxon>
    </lineage>
</organism>
<dbReference type="Proteomes" id="UP001058098">
    <property type="component" value="Chromosome"/>
</dbReference>
<keyword evidence="1" id="KW-0732">Signal</keyword>
<proteinExistence type="predicted"/>
<evidence type="ECO:0008006" key="4">
    <source>
        <dbReference type="Google" id="ProtNLM"/>
    </source>
</evidence>
<gene>
    <name evidence="2" type="ORF">IHQ72_28080</name>
</gene>
<evidence type="ECO:0000313" key="3">
    <source>
        <dbReference type="Proteomes" id="UP001058098"/>
    </source>
</evidence>
<dbReference type="RefSeq" id="WP_258118731.1">
    <property type="nucleotide sequence ID" value="NZ_CP062229.1"/>
</dbReference>
<reference evidence="2" key="1">
    <citation type="submission" date="2020-09" db="EMBL/GenBank/DDBJ databases">
        <title>Rhizobia associated with sainfoin plants.</title>
        <authorList>
            <person name="Asharfi S."/>
            <person name="Kuzmanovic N."/>
            <person name="Bunk B."/>
            <person name="Sproeer C."/>
            <person name="Becker M."/>
            <person name="Thuenen T."/>
        </authorList>
    </citation>
    <scope>NUCLEOTIDE SEQUENCE</scope>
    <source>
        <strain evidence="2">OM4</strain>
    </source>
</reference>
<evidence type="ECO:0000256" key="1">
    <source>
        <dbReference type="SAM" id="SignalP"/>
    </source>
</evidence>
<protein>
    <recommendedName>
        <fullName evidence="4">Transporter</fullName>
    </recommendedName>
</protein>
<feature type="chain" id="PRO_5046368533" description="Transporter" evidence="1">
    <location>
        <begin position="25"/>
        <end position="129"/>
    </location>
</feature>
<evidence type="ECO:0000313" key="2">
    <source>
        <dbReference type="EMBL" id="UVC14457.1"/>
    </source>
</evidence>
<sequence length="129" mass="13882">MTDRPAAALAAFACLIAYTGESFAQDADELAKQLSNPIASLISVPFQMNFDVGAGADDDGFAFTTNVQPVIPISISEDWNMISRTILPIAYRDYLPPPDGDTFGLGDTTQSLFISCARLALAERLQFCP</sequence>
<feature type="signal peptide" evidence="1">
    <location>
        <begin position="1"/>
        <end position="24"/>
    </location>
</feature>
<dbReference type="EMBL" id="CP062229">
    <property type="protein sequence ID" value="UVC14457.1"/>
    <property type="molecule type" value="Genomic_DNA"/>
</dbReference>
<keyword evidence="3" id="KW-1185">Reference proteome</keyword>
<name>A0ABY5QWL4_9HYPH</name>